<gene>
    <name evidence="2" type="ORF">METZ01_LOCUS113303</name>
</gene>
<proteinExistence type="predicted"/>
<sequence>ASFLALQLPPGSYHKTHQMPERRQSRLTDH</sequence>
<evidence type="ECO:0000313" key="2">
    <source>
        <dbReference type="EMBL" id="SVA60449.1"/>
    </source>
</evidence>
<name>A0A381X6R7_9ZZZZ</name>
<dbReference type="AlphaFoldDB" id="A0A381X6R7"/>
<dbReference type="EMBL" id="UINC01014117">
    <property type="protein sequence ID" value="SVA60449.1"/>
    <property type="molecule type" value="Genomic_DNA"/>
</dbReference>
<evidence type="ECO:0000256" key="1">
    <source>
        <dbReference type="SAM" id="MobiDB-lite"/>
    </source>
</evidence>
<accession>A0A381X6R7</accession>
<protein>
    <submittedName>
        <fullName evidence="2">Uncharacterized protein</fullName>
    </submittedName>
</protein>
<organism evidence="2">
    <name type="scientific">marine metagenome</name>
    <dbReference type="NCBI Taxonomy" id="408172"/>
    <lineage>
        <taxon>unclassified sequences</taxon>
        <taxon>metagenomes</taxon>
        <taxon>ecological metagenomes</taxon>
    </lineage>
</organism>
<feature type="non-terminal residue" evidence="2">
    <location>
        <position position="1"/>
    </location>
</feature>
<reference evidence="2" key="1">
    <citation type="submission" date="2018-05" db="EMBL/GenBank/DDBJ databases">
        <authorList>
            <person name="Lanie J.A."/>
            <person name="Ng W.-L."/>
            <person name="Kazmierczak K.M."/>
            <person name="Andrzejewski T.M."/>
            <person name="Davidsen T.M."/>
            <person name="Wayne K.J."/>
            <person name="Tettelin H."/>
            <person name="Glass J.I."/>
            <person name="Rusch D."/>
            <person name="Podicherti R."/>
            <person name="Tsui H.-C.T."/>
            <person name="Winkler M.E."/>
        </authorList>
    </citation>
    <scope>NUCLEOTIDE SEQUENCE</scope>
</reference>
<feature type="region of interest" description="Disordered" evidence="1">
    <location>
        <begin position="1"/>
        <end position="30"/>
    </location>
</feature>
<feature type="compositionally biased region" description="Basic and acidic residues" evidence="1">
    <location>
        <begin position="18"/>
        <end position="30"/>
    </location>
</feature>